<accession>A0A9X8MV01</accession>
<dbReference type="Proteomes" id="UP000184388">
    <property type="component" value="Unassembled WGS sequence"/>
</dbReference>
<dbReference type="Gene3D" id="3.40.50.150">
    <property type="entry name" value="Vaccinia Virus protein VP39"/>
    <property type="match status" value="1"/>
</dbReference>
<feature type="region of interest" description="Disordered" evidence="1">
    <location>
        <begin position="1"/>
        <end position="34"/>
    </location>
</feature>
<evidence type="ECO:0000313" key="2">
    <source>
        <dbReference type="EMBL" id="SHL91540.1"/>
    </source>
</evidence>
<dbReference type="PANTHER" id="PTHR43464">
    <property type="entry name" value="METHYLTRANSFERASE"/>
    <property type="match status" value="1"/>
</dbReference>
<dbReference type="CDD" id="cd02440">
    <property type="entry name" value="AdoMet_MTases"/>
    <property type="match status" value="1"/>
</dbReference>
<dbReference type="GO" id="GO:0008168">
    <property type="term" value="F:methyltransferase activity"/>
    <property type="evidence" value="ECO:0007669"/>
    <property type="project" value="TreeGrafter"/>
</dbReference>
<organism evidence="2 3">
    <name type="scientific">Streptomyces yunnanensis</name>
    <dbReference type="NCBI Taxonomy" id="156453"/>
    <lineage>
        <taxon>Bacteria</taxon>
        <taxon>Bacillati</taxon>
        <taxon>Actinomycetota</taxon>
        <taxon>Actinomycetes</taxon>
        <taxon>Kitasatosporales</taxon>
        <taxon>Streptomycetaceae</taxon>
        <taxon>Streptomyces</taxon>
    </lineage>
</organism>
<dbReference type="EMBL" id="FRBK01000007">
    <property type="protein sequence ID" value="SHL91540.1"/>
    <property type="molecule type" value="Genomic_DNA"/>
</dbReference>
<evidence type="ECO:0000256" key="1">
    <source>
        <dbReference type="SAM" id="MobiDB-lite"/>
    </source>
</evidence>
<protein>
    <submittedName>
        <fullName evidence="2">Ubiquinone/menaquinone biosynthesis C-methylase UbiE</fullName>
    </submittedName>
</protein>
<keyword evidence="2" id="KW-0830">Ubiquinone</keyword>
<dbReference type="AlphaFoldDB" id="A0A9X8MV01"/>
<reference evidence="3" key="1">
    <citation type="submission" date="2016-11" db="EMBL/GenBank/DDBJ databases">
        <authorList>
            <person name="Jaros S."/>
            <person name="Januszkiewicz K."/>
            <person name="Wedrychowicz H."/>
        </authorList>
    </citation>
    <scope>NUCLEOTIDE SEQUENCE [LARGE SCALE GENOMIC DNA]</scope>
    <source>
        <strain evidence="3">CGMCC 4.3555</strain>
    </source>
</reference>
<comment type="caution">
    <text evidence="2">The sequence shown here is derived from an EMBL/GenBank/DDBJ whole genome shotgun (WGS) entry which is preliminary data.</text>
</comment>
<dbReference type="InterPro" id="IPR029063">
    <property type="entry name" value="SAM-dependent_MTases_sf"/>
</dbReference>
<proteinExistence type="predicted"/>
<dbReference type="Pfam" id="PF13489">
    <property type="entry name" value="Methyltransf_23"/>
    <property type="match status" value="1"/>
</dbReference>
<gene>
    <name evidence="2" type="ORF">SAMN05216268_10784</name>
</gene>
<dbReference type="PANTHER" id="PTHR43464:SF83">
    <property type="entry name" value="MALONYL-[ACYL-CARRIER PROTEIN] O-METHYLTRANSFERASE"/>
    <property type="match status" value="1"/>
</dbReference>
<evidence type="ECO:0000313" key="3">
    <source>
        <dbReference type="Proteomes" id="UP000184388"/>
    </source>
</evidence>
<dbReference type="SUPFAM" id="SSF53335">
    <property type="entry name" value="S-adenosyl-L-methionine-dependent methyltransferases"/>
    <property type="match status" value="1"/>
</dbReference>
<sequence>MTFLGGTGPRPIRGTKGCNGAGGGLIPDALGRPERVGRRAMRRMRVGCASAGRYRPAMGTPPPHATDGFWESTGATKTFTHPLDAELLTEFVPRTARVLDYGCGYGRLTAELVGSGYRAVRGVDRSAALIARGRREHPGLALMRWAGFPLPFADRSFDAALLFAVLTCVPDDAGQRAIVGELGRLVRPGGVLYVSDVPLQDDAFHRGQYERFAARYGTYGVFETEDGGVFRHHPPEWLRGLLREAGFAVLRERRTVVPTLDGRTAERLQIMARREPAGAPAESGTG</sequence>
<name>A0A9X8MV01_9ACTN</name>